<evidence type="ECO:0000313" key="1">
    <source>
        <dbReference type="EMBL" id="CAH0022422.1"/>
    </source>
</evidence>
<accession>A0A9N9VIK2</accession>
<organism evidence="1 2">
    <name type="scientific">Clonostachys rhizophaga</name>
    <dbReference type="NCBI Taxonomy" id="160324"/>
    <lineage>
        <taxon>Eukaryota</taxon>
        <taxon>Fungi</taxon>
        <taxon>Dikarya</taxon>
        <taxon>Ascomycota</taxon>
        <taxon>Pezizomycotina</taxon>
        <taxon>Sordariomycetes</taxon>
        <taxon>Hypocreomycetidae</taxon>
        <taxon>Hypocreales</taxon>
        <taxon>Bionectriaceae</taxon>
        <taxon>Clonostachys</taxon>
    </lineage>
</organism>
<evidence type="ECO:0000313" key="2">
    <source>
        <dbReference type="Proteomes" id="UP000696573"/>
    </source>
</evidence>
<comment type="caution">
    <text evidence="1">The sequence shown here is derived from an EMBL/GenBank/DDBJ whole genome shotgun (WGS) entry which is preliminary data.</text>
</comment>
<sequence length="439" mass="48433">MSLIHAASEAAFGGTGADCLSRATQLVCELFLNSGSGVEEIVRRYYAEVHSWFPIIQEDVEHFLSSTIPTNLGDHGHLLLSMYLASHPLCEHMNHVADSPLYLITRQMFLVMQALSTMSIRLLQSGLLIAVYEFGHGLTKKAQHTVSSCLAIYRSLVASQCDQEPSSDKDMSGIKACWQSIILLDRLTIFSKIIDDVTTTQTLFQQDSLSWESICSSSILPSFTSHPNAKGKFLDMEMGTSNFSMLYRVSILAGDVFEHVAQAAAGREPSTLYKDLEKEISLITCNMIEEAGTASTKFCESIALALCSLLLLQLFRTTCQLKSHIAGEDNIALETTKRMVLDMNRTASYILQTNDSSAMSLVGICCVCSAGVLLVLASQRGHQISLADSDLATIRFNLEALNRRWGIGVSRSGSRPRWLVLNSDNDNNIARNIKVYMYL</sequence>
<dbReference type="EMBL" id="CABFNQ020000676">
    <property type="protein sequence ID" value="CAH0022422.1"/>
    <property type="molecule type" value="Genomic_DNA"/>
</dbReference>
<dbReference type="AlphaFoldDB" id="A0A9N9VIK2"/>
<gene>
    <name evidence="1" type="ORF">CRHIZ90672A_00004233</name>
</gene>
<keyword evidence="2" id="KW-1185">Reference proteome</keyword>
<dbReference type="OrthoDB" id="3522308at2759"/>
<dbReference type="Proteomes" id="UP000696573">
    <property type="component" value="Unassembled WGS sequence"/>
</dbReference>
<protein>
    <submittedName>
        <fullName evidence="1">Uncharacterized protein</fullName>
    </submittedName>
</protein>
<dbReference type="CDD" id="cd12148">
    <property type="entry name" value="fungal_TF_MHR"/>
    <property type="match status" value="1"/>
</dbReference>
<reference evidence="1" key="1">
    <citation type="submission" date="2021-10" db="EMBL/GenBank/DDBJ databases">
        <authorList>
            <person name="Piombo E."/>
        </authorList>
    </citation>
    <scope>NUCLEOTIDE SEQUENCE</scope>
</reference>
<proteinExistence type="predicted"/>
<name>A0A9N9VIK2_9HYPO</name>